<comment type="caution">
    <text evidence="2">The sequence shown here is derived from an EMBL/GenBank/DDBJ whole genome shotgun (WGS) entry which is preliminary data.</text>
</comment>
<keyword evidence="3" id="KW-1185">Reference proteome</keyword>
<dbReference type="OrthoDB" id="9813321at2"/>
<dbReference type="Pfam" id="PF09723">
    <property type="entry name" value="Zn_ribbon_8"/>
    <property type="match status" value="1"/>
</dbReference>
<organism evidence="2 3">
    <name type="scientific">Thermovenabulum gondwanense</name>
    <dbReference type="NCBI Taxonomy" id="520767"/>
    <lineage>
        <taxon>Bacteria</taxon>
        <taxon>Bacillati</taxon>
        <taxon>Bacillota</taxon>
        <taxon>Clostridia</taxon>
        <taxon>Thermosediminibacterales</taxon>
        <taxon>Thermosediminibacteraceae</taxon>
        <taxon>Thermovenabulum</taxon>
    </lineage>
</organism>
<gene>
    <name evidence="2" type="ORF">ATZ99_19400</name>
</gene>
<dbReference type="STRING" id="520767.ATZ99_19400"/>
<name>A0A161Q9R8_9FIRM</name>
<evidence type="ECO:0000313" key="2">
    <source>
        <dbReference type="EMBL" id="KYO64508.1"/>
    </source>
</evidence>
<reference evidence="2 3" key="1">
    <citation type="submission" date="2015-12" db="EMBL/GenBank/DDBJ databases">
        <title>Draft genome of Thermovenabulum gondwanense isolated from a red thermophilic microbial mat colonisisng an outflow channel of a bore well.</title>
        <authorList>
            <person name="Patel B.K."/>
        </authorList>
    </citation>
    <scope>NUCLEOTIDE SEQUENCE [LARGE SCALE GENOMIC DNA]</scope>
    <source>
        <strain evidence="2 3">R270</strain>
    </source>
</reference>
<dbReference type="AlphaFoldDB" id="A0A161Q9R8"/>
<protein>
    <recommendedName>
        <fullName evidence="1">Putative regulatory protein FmdB zinc ribbon domain-containing protein</fullName>
    </recommendedName>
</protein>
<dbReference type="EMBL" id="LOHZ01000042">
    <property type="protein sequence ID" value="KYO64508.1"/>
    <property type="molecule type" value="Genomic_DNA"/>
</dbReference>
<evidence type="ECO:0000313" key="3">
    <source>
        <dbReference type="Proteomes" id="UP000075737"/>
    </source>
</evidence>
<feature type="domain" description="Putative regulatory protein FmdB zinc ribbon" evidence="1">
    <location>
        <begin position="1"/>
        <end position="41"/>
    </location>
</feature>
<dbReference type="NCBIfam" id="TIGR02605">
    <property type="entry name" value="CxxC_CxxC_SSSS"/>
    <property type="match status" value="1"/>
</dbReference>
<evidence type="ECO:0000259" key="1">
    <source>
        <dbReference type="SMART" id="SM00834"/>
    </source>
</evidence>
<dbReference type="Proteomes" id="UP000075737">
    <property type="component" value="Unassembled WGS sequence"/>
</dbReference>
<accession>A0A161Q9R8</accession>
<sequence>MPTYDFICNQCGFLFSEFINIKDKDKVKCPKCNGSVTQRFTGFVYTRKGDSGQGGCAGSCSSCSGCK</sequence>
<proteinExistence type="predicted"/>
<dbReference type="RefSeq" id="WP_068749041.1">
    <property type="nucleotide sequence ID" value="NZ_LOHZ01000042.1"/>
</dbReference>
<dbReference type="SMART" id="SM00834">
    <property type="entry name" value="CxxC_CXXC_SSSS"/>
    <property type="match status" value="1"/>
</dbReference>
<dbReference type="InterPro" id="IPR013429">
    <property type="entry name" value="Regulatory_FmdB_Zinc_ribbon"/>
</dbReference>